<sequence>MWGDFARGVVRLKDRRQFAVVVSRHLLESIFRRLGAKFDSFLYFAYADNQMYFLNESTDLF</sequence>
<dbReference type="AlphaFoldDB" id="R7ZT49"/>
<dbReference type="STRING" id="1232681.ADIS_2288"/>
<comment type="caution">
    <text evidence="1">The sequence shown here is derived from an EMBL/GenBank/DDBJ whole genome shotgun (WGS) entry which is preliminary data.</text>
</comment>
<dbReference type="Proteomes" id="UP000013909">
    <property type="component" value="Unassembled WGS sequence"/>
</dbReference>
<gene>
    <name evidence="1" type="ORF">ADIS_2288</name>
</gene>
<evidence type="ECO:0000313" key="1">
    <source>
        <dbReference type="EMBL" id="EON77208.1"/>
    </source>
</evidence>
<organism evidence="1 2">
    <name type="scientific">Lunatimonas lonarensis</name>
    <dbReference type="NCBI Taxonomy" id="1232681"/>
    <lineage>
        <taxon>Bacteria</taxon>
        <taxon>Pseudomonadati</taxon>
        <taxon>Bacteroidota</taxon>
        <taxon>Cytophagia</taxon>
        <taxon>Cytophagales</taxon>
        <taxon>Cyclobacteriaceae</taxon>
    </lineage>
</organism>
<reference evidence="1 2" key="1">
    <citation type="submission" date="2013-02" db="EMBL/GenBank/DDBJ databases">
        <title>A novel strain isolated from Lonar lake, Maharashtra, India.</title>
        <authorList>
            <person name="Singh A."/>
        </authorList>
    </citation>
    <scope>NUCLEOTIDE SEQUENCE [LARGE SCALE GENOMIC DNA]</scope>
    <source>
        <strain evidence="1 2">AK24</strain>
    </source>
</reference>
<keyword evidence="2" id="KW-1185">Reference proteome</keyword>
<name>R7ZT49_9BACT</name>
<accession>R7ZT49</accession>
<protein>
    <submittedName>
        <fullName evidence="1">Uncharacterized protein</fullName>
    </submittedName>
</protein>
<dbReference type="EMBL" id="AQHR01000061">
    <property type="protein sequence ID" value="EON77208.1"/>
    <property type="molecule type" value="Genomic_DNA"/>
</dbReference>
<evidence type="ECO:0000313" key="2">
    <source>
        <dbReference type="Proteomes" id="UP000013909"/>
    </source>
</evidence>
<proteinExistence type="predicted"/>